<keyword evidence="4" id="KW-1185">Reference proteome</keyword>
<dbReference type="Pfam" id="PF00149">
    <property type="entry name" value="Metallophos"/>
    <property type="match status" value="1"/>
</dbReference>
<feature type="domain" description="Calcineurin-like phosphoesterase" evidence="2">
    <location>
        <begin position="135"/>
        <end position="276"/>
    </location>
</feature>
<organism evidence="3 4">
    <name type="scientific">Pseudo-nitzschia multistriata</name>
    <dbReference type="NCBI Taxonomy" id="183589"/>
    <lineage>
        <taxon>Eukaryota</taxon>
        <taxon>Sar</taxon>
        <taxon>Stramenopiles</taxon>
        <taxon>Ochrophyta</taxon>
        <taxon>Bacillariophyta</taxon>
        <taxon>Bacillariophyceae</taxon>
        <taxon>Bacillariophycidae</taxon>
        <taxon>Bacillariales</taxon>
        <taxon>Bacillariaceae</taxon>
        <taxon>Pseudo-nitzschia</taxon>
    </lineage>
</organism>
<feature type="region of interest" description="Disordered" evidence="1">
    <location>
        <begin position="34"/>
        <end position="81"/>
    </location>
</feature>
<dbReference type="GO" id="GO:0016791">
    <property type="term" value="F:phosphatase activity"/>
    <property type="evidence" value="ECO:0007669"/>
    <property type="project" value="TreeGrafter"/>
</dbReference>
<dbReference type="InterPro" id="IPR050126">
    <property type="entry name" value="Ap4A_hydrolase"/>
</dbReference>
<protein>
    <recommendedName>
        <fullName evidence="2">Calcineurin-like phosphoesterase domain-containing protein</fullName>
    </recommendedName>
</protein>
<sequence length="393" mass="41002">MRDHRQLLRPKTLAMIGIPVATASLCFWVARSASEGPPPVAPRTRADGTAAASAAAGKSPRGDSALPLRAVPFASGDGDGPRSFRTAADAFFREHQRIPPPPVAHARLADLSPSGDPGTGISEGNSEGNSDSHRKILVVGDVHGCYDELLELHASALAENGSEAFSHVLLVGDLCNKGPDSAGVIRHVRTTPGWYSVRGNHDDGALAAALGDERRRRSETYRWVFRADGGGETEALSSGLSDDDVEWLSELPYTIRIPGDRLGDAEDTLVVHAGLVPGTDLGAQTPGTMTTVRDLLVRCNGDGSPTHYESDAGGTGGKPPPAGAPCNTAVAWASAWRGPEKVVFGHDARRKLQQHGSATGLDTGAVYGGALTGIILPGGTLVSVPSKEYSPIR</sequence>
<dbReference type="GO" id="GO:0006798">
    <property type="term" value="P:polyphosphate catabolic process"/>
    <property type="evidence" value="ECO:0007669"/>
    <property type="project" value="TreeGrafter"/>
</dbReference>
<feature type="region of interest" description="Disordered" evidence="1">
    <location>
        <begin position="302"/>
        <end position="324"/>
    </location>
</feature>
<dbReference type="Gene3D" id="3.60.21.10">
    <property type="match status" value="1"/>
</dbReference>
<dbReference type="EMBL" id="CAACVS010000454">
    <property type="protein sequence ID" value="VEU42576.1"/>
    <property type="molecule type" value="Genomic_DNA"/>
</dbReference>
<dbReference type="OrthoDB" id="10267127at2759"/>
<feature type="region of interest" description="Disordered" evidence="1">
    <location>
        <begin position="95"/>
        <end position="132"/>
    </location>
</feature>
<dbReference type="Proteomes" id="UP000291116">
    <property type="component" value="Unassembled WGS sequence"/>
</dbReference>
<dbReference type="InterPro" id="IPR029052">
    <property type="entry name" value="Metallo-depent_PP-like"/>
</dbReference>
<reference evidence="3 4" key="1">
    <citation type="submission" date="2019-01" db="EMBL/GenBank/DDBJ databases">
        <authorList>
            <person name="Ferrante I. M."/>
        </authorList>
    </citation>
    <scope>NUCLEOTIDE SEQUENCE [LARGE SCALE GENOMIC DNA]</scope>
    <source>
        <strain evidence="3 4">B856</strain>
    </source>
</reference>
<dbReference type="PANTHER" id="PTHR42850">
    <property type="entry name" value="METALLOPHOSPHOESTERASE"/>
    <property type="match status" value="1"/>
</dbReference>
<dbReference type="AlphaFoldDB" id="A0A448ZKL3"/>
<gene>
    <name evidence="3" type="ORF">PSNMU_V1.4_AUG-EV-PASAV3_0095490</name>
</gene>
<dbReference type="InterPro" id="IPR004843">
    <property type="entry name" value="Calcineurin-like_PHP"/>
</dbReference>
<evidence type="ECO:0000313" key="3">
    <source>
        <dbReference type="EMBL" id="VEU42576.1"/>
    </source>
</evidence>
<evidence type="ECO:0000313" key="4">
    <source>
        <dbReference type="Proteomes" id="UP000291116"/>
    </source>
</evidence>
<evidence type="ECO:0000259" key="2">
    <source>
        <dbReference type="Pfam" id="PF00149"/>
    </source>
</evidence>
<dbReference type="GO" id="GO:0005737">
    <property type="term" value="C:cytoplasm"/>
    <property type="evidence" value="ECO:0007669"/>
    <property type="project" value="TreeGrafter"/>
</dbReference>
<evidence type="ECO:0000256" key="1">
    <source>
        <dbReference type="SAM" id="MobiDB-lite"/>
    </source>
</evidence>
<proteinExistence type="predicted"/>
<dbReference type="GO" id="GO:0000298">
    <property type="term" value="F:endopolyphosphatase activity"/>
    <property type="evidence" value="ECO:0007669"/>
    <property type="project" value="TreeGrafter"/>
</dbReference>
<name>A0A448ZKL3_9STRA</name>
<dbReference type="CDD" id="cd00144">
    <property type="entry name" value="MPP_PPP_family"/>
    <property type="match status" value="1"/>
</dbReference>
<dbReference type="PANTHER" id="PTHR42850:SF4">
    <property type="entry name" value="ZINC-DEPENDENT ENDOPOLYPHOSPHATASE"/>
    <property type="match status" value="1"/>
</dbReference>
<accession>A0A448ZKL3</accession>
<dbReference type="SUPFAM" id="SSF56300">
    <property type="entry name" value="Metallo-dependent phosphatases"/>
    <property type="match status" value="1"/>
</dbReference>